<dbReference type="GO" id="GO:0000724">
    <property type="term" value="P:double-strand break repair via homologous recombination"/>
    <property type="evidence" value="ECO:0007669"/>
    <property type="project" value="InterPro"/>
</dbReference>
<dbReference type="PANTHER" id="PTHR11289:SF0">
    <property type="entry name" value="BREAST CANCER TYPE 2 SUSCEPTIBILITY PROTEIN"/>
    <property type="match status" value="1"/>
</dbReference>
<dbReference type="GO" id="GO:0006355">
    <property type="term" value="P:regulation of DNA-templated transcription"/>
    <property type="evidence" value="ECO:0007669"/>
    <property type="project" value="TreeGrafter"/>
</dbReference>
<evidence type="ECO:0000256" key="1">
    <source>
        <dbReference type="ARBA" id="ARBA00022737"/>
    </source>
</evidence>
<keyword evidence="2" id="KW-0227">DNA damage</keyword>
<dbReference type="AlphaFoldDB" id="A0AAV9F961"/>
<dbReference type="PROSITE" id="PS50138">
    <property type="entry name" value="BRCA2_REPEAT"/>
    <property type="match status" value="1"/>
</dbReference>
<accession>A0AAV9F961</accession>
<gene>
    <name evidence="5" type="ORF">QJS10_CPA03g01063</name>
</gene>
<evidence type="ECO:0000256" key="2">
    <source>
        <dbReference type="ARBA" id="ARBA00022763"/>
    </source>
</evidence>
<reference evidence="5" key="1">
    <citation type="journal article" date="2023" name="Nat. Commun.">
        <title>Diploid and tetraploid genomes of Acorus and the evolution of monocots.</title>
        <authorList>
            <person name="Ma L."/>
            <person name="Liu K.W."/>
            <person name="Li Z."/>
            <person name="Hsiao Y.Y."/>
            <person name="Qi Y."/>
            <person name="Fu T."/>
            <person name="Tang G.D."/>
            <person name="Zhang D."/>
            <person name="Sun W.H."/>
            <person name="Liu D.K."/>
            <person name="Li Y."/>
            <person name="Chen G.Z."/>
            <person name="Liu X.D."/>
            <person name="Liao X.Y."/>
            <person name="Jiang Y.T."/>
            <person name="Yu X."/>
            <person name="Hao Y."/>
            <person name="Huang J."/>
            <person name="Zhao X.W."/>
            <person name="Ke S."/>
            <person name="Chen Y.Y."/>
            <person name="Wu W.L."/>
            <person name="Hsu J.L."/>
            <person name="Lin Y.F."/>
            <person name="Huang M.D."/>
            <person name="Li C.Y."/>
            <person name="Huang L."/>
            <person name="Wang Z.W."/>
            <person name="Zhao X."/>
            <person name="Zhong W.Y."/>
            <person name="Peng D.H."/>
            <person name="Ahmad S."/>
            <person name="Lan S."/>
            <person name="Zhang J.S."/>
            <person name="Tsai W.C."/>
            <person name="Van de Peer Y."/>
            <person name="Liu Z.J."/>
        </authorList>
    </citation>
    <scope>NUCLEOTIDE SEQUENCE</scope>
    <source>
        <strain evidence="5">CP</strain>
    </source>
</reference>
<organism evidence="5 6">
    <name type="scientific">Acorus calamus</name>
    <name type="common">Sweet flag</name>
    <dbReference type="NCBI Taxonomy" id="4465"/>
    <lineage>
        <taxon>Eukaryota</taxon>
        <taxon>Viridiplantae</taxon>
        <taxon>Streptophyta</taxon>
        <taxon>Embryophyta</taxon>
        <taxon>Tracheophyta</taxon>
        <taxon>Spermatophyta</taxon>
        <taxon>Magnoliopsida</taxon>
        <taxon>Liliopsida</taxon>
        <taxon>Acoraceae</taxon>
        <taxon>Acorus</taxon>
    </lineage>
</organism>
<dbReference type="Pfam" id="PF00634">
    <property type="entry name" value="BRCA2"/>
    <property type="match status" value="3"/>
</dbReference>
<keyword evidence="1" id="KW-0677">Repeat</keyword>
<sequence>MQPAPDLPTWRMISDGGSSKLIEGPGEMPMFRTGSGKSVSVKQDSMKRAISVLGEGEETVRGAVSGESLPMFRTGSGKSVVVKRSSMGKALAILEGEDLGKGEDSLPMFRTGMGKSVAVKQSSMGKALALLEGEDLGKDLKPTYTAHSGSMFSNFPFQTGSGKTVNVSSAGLKRAKTLLGLDASQTVEHTIKGRDNYMFNEQETSCHLEKGLGLNHELASAQSTGFLDTRSIPRHLTCTGDMPIFGNQRMNKSPSRVFESGLHRSASINPQIKLQTAGGLAIQISDDALQRARSLLGESEIEVPHDERKGSYPNLSVFKENEHLHNTSWNEENVFQASCTKVLGCLKIWKAEFHFWQNHLSNRGNCYYVL</sequence>
<dbReference type="InterPro" id="IPR015525">
    <property type="entry name" value="BRCA2"/>
</dbReference>
<evidence type="ECO:0000313" key="6">
    <source>
        <dbReference type="Proteomes" id="UP001180020"/>
    </source>
</evidence>
<feature type="region of interest" description="Disordered" evidence="4">
    <location>
        <begin position="1"/>
        <end position="26"/>
    </location>
</feature>
<dbReference type="PANTHER" id="PTHR11289">
    <property type="entry name" value="BREAST CANCER TYPE 2 SUSCEPTIBILITY PROTEIN BRCA2"/>
    <property type="match status" value="1"/>
</dbReference>
<keyword evidence="6" id="KW-1185">Reference proteome</keyword>
<proteinExistence type="predicted"/>
<evidence type="ECO:0000256" key="3">
    <source>
        <dbReference type="ARBA" id="ARBA00023204"/>
    </source>
</evidence>
<protein>
    <submittedName>
        <fullName evidence="5">Uncharacterized protein</fullName>
    </submittedName>
</protein>
<dbReference type="EMBL" id="JAUJYO010000003">
    <property type="protein sequence ID" value="KAK1322189.1"/>
    <property type="molecule type" value="Genomic_DNA"/>
</dbReference>
<comment type="caution">
    <text evidence="5">The sequence shown here is derived from an EMBL/GenBank/DDBJ whole genome shotgun (WGS) entry which is preliminary data.</text>
</comment>
<name>A0AAV9F961_ACOCL</name>
<keyword evidence="3" id="KW-0234">DNA repair</keyword>
<evidence type="ECO:0000313" key="5">
    <source>
        <dbReference type="EMBL" id="KAK1322189.1"/>
    </source>
</evidence>
<dbReference type="InterPro" id="IPR002093">
    <property type="entry name" value="BRCA2_repeat"/>
</dbReference>
<reference evidence="5" key="2">
    <citation type="submission" date="2023-06" db="EMBL/GenBank/DDBJ databases">
        <authorList>
            <person name="Ma L."/>
            <person name="Liu K.-W."/>
            <person name="Li Z."/>
            <person name="Hsiao Y.-Y."/>
            <person name="Qi Y."/>
            <person name="Fu T."/>
            <person name="Tang G."/>
            <person name="Zhang D."/>
            <person name="Sun W.-H."/>
            <person name="Liu D.-K."/>
            <person name="Li Y."/>
            <person name="Chen G.-Z."/>
            <person name="Liu X.-D."/>
            <person name="Liao X.-Y."/>
            <person name="Jiang Y.-T."/>
            <person name="Yu X."/>
            <person name="Hao Y."/>
            <person name="Huang J."/>
            <person name="Zhao X.-W."/>
            <person name="Ke S."/>
            <person name="Chen Y.-Y."/>
            <person name="Wu W.-L."/>
            <person name="Hsu J.-L."/>
            <person name="Lin Y.-F."/>
            <person name="Huang M.-D."/>
            <person name="Li C.-Y."/>
            <person name="Huang L."/>
            <person name="Wang Z.-W."/>
            <person name="Zhao X."/>
            <person name="Zhong W.-Y."/>
            <person name="Peng D.-H."/>
            <person name="Ahmad S."/>
            <person name="Lan S."/>
            <person name="Zhang J.-S."/>
            <person name="Tsai W.-C."/>
            <person name="Van De Peer Y."/>
            <person name="Liu Z.-J."/>
        </authorList>
    </citation>
    <scope>NUCLEOTIDE SEQUENCE</scope>
    <source>
        <strain evidence="5">CP</strain>
        <tissue evidence="5">Leaves</tissue>
    </source>
</reference>
<dbReference type="Proteomes" id="UP001180020">
    <property type="component" value="Unassembled WGS sequence"/>
</dbReference>
<evidence type="ECO:0000256" key="4">
    <source>
        <dbReference type="SAM" id="MobiDB-lite"/>
    </source>
</evidence>